<evidence type="ECO:0000259" key="1">
    <source>
        <dbReference type="Pfam" id="PF05448"/>
    </source>
</evidence>
<evidence type="ECO:0000313" key="2">
    <source>
        <dbReference type="EMBL" id="MFD2729382.1"/>
    </source>
</evidence>
<dbReference type="RefSeq" id="WP_379981689.1">
    <property type="nucleotide sequence ID" value="NZ_JBHUMO010000046.1"/>
</dbReference>
<dbReference type="InterPro" id="IPR039069">
    <property type="entry name" value="CE7"/>
</dbReference>
<dbReference type="PANTHER" id="PTHR40111">
    <property type="entry name" value="CEPHALOSPORIN-C DEACETYLASE"/>
    <property type="match status" value="1"/>
</dbReference>
<accession>A0ABW5TJC1</accession>
<evidence type="ECO:0000313" key="3">
    <source>
        <dbReference type="Proteomes" id="UP001597427"/>
    </source>
</evidence>
<dbReference type="InterPro" id="IPR029058">
    <property type="entry name" value="AB_hydrolase_fold"/>
</dbReference>
<dbReference type="Pfam" id="PF05448">
    <property type="entry name" value="AXE1"/>
    <property type="match status" value="1"/>
</dbReference>
<organism evidence="2 3">
    <name type="scientific">Enterococcus camelliae</name>
    <dbReference type="NCBI Taxonomy" id="453959"/>
    <lineage>
        <taxon>Bacteria</taxon>
        <taxon>Bacillati</taxon>
        <taxon>Bacillota</taxon>
        <taxon>Bacilli</taxon>
        <taxon>Lactobacillales</taxon>
        <taxon>Enterococcaceae</taxon>
        <taxon>Enterococcus</taxon>
    </lineage>
</organism>
<dbReference type="Proteomes" id="UP001597427">
    <property type="component" value="Unassembled WGS sequence"/>
</dbReference>
<gene>
    <name evidence="2" type="ORF">ACFSR0_08080</name>
</gene>
<protein>
    <submittedName>
        <fullName evidence="2">Acetylxylan esterase</fullName>
    </submittedName>
</protein>
<dbReference type="Gene3D" id="3.40.50.1820">
    <property type="entry name" value="alpha/beta hydrolase"/>
    <property type="match status" value="1"/>
</dbReference>
<dbReference type="InterPro" id="IPR008391">
    <property type="entry name" value="AXE1_dom"/>
</dbReference>
<dbReference type="PANTHER" id="PTHR40111:SF1">
    <property type="entry name" value="CEPHALOSPORIN-C DEACETYLASE"/>
    <property type="match status" value="1"/>
</dbReference>
<dbReference type="SUPFAM" id="SSF53474">
    <property type="entry name" value="alpha/beta-Hydrolases"/>
    <property type="match status" value="1"/>
</dbReference>
<feature type="domain" description="Acetyl xylan esterase" evidence="1">
    <location>
        <begin position="11"/>
        <end position="309"/>
    </location>
</feature>
<name>A0ABW5TJC1_9ENTE</name>
<comment type="caution">
    <text evidence="2">The sequence shown here is derived from an EMBL/GenBank/DDBJ whole genome shotgun (WGS) entry which is preliminary data.</text>
</comment>
<keyword evidence="3" id="KW-1185">Reference proteome</keyword>
<reference evidence="3" key="1">
    <citation type="journal article" date="2019" name="Int. J. Syst. Evol. Microbiol.">
        <title>The Global Catalogue of Microorganisms (GCM) 10K type strain sequencing project: providing services to taxonomists for standard genome sequencing and annotation.</title>
        <authorList>
            <consortium name="The Broad Institute Genomics Platform"/>
            <consortium name="The Broad Institute Genome Sequencing Center for Infectious Disease"/>
            <person name="Wu L."/>
            <person name="Ma J."/>
        </authorList>
    </citation>
    <scope>NUCLEOTIDE SEQUENCE [LARGE SCALE GENOMIC DNA]</scope>
    <source>
        <strain evidence="3">TISTR 932</strain>
    </source>
</reference>
<sequence length="320" mass="36353">MYAEDAQKEWGNYQGSGQKPSDFATFWEKGKLEVDQLANTYELVPHEIYSEIVEAFDMYFTGVGGAKIHAQVVQPKKFSGTLPVMFLFHGYHGSAGDWSDKVGQAAEGYLVVALDVRGQGGQSEDVQKTVGGTLKGHIIRGVEEGPANLFFRSVFLDIYQITQLVKKMTIANEDQMYTYGASQGGAQAIVCAAMEPTIKKAFVLYPFLSDYREAFRLNVNQSAYEELAYWFRFRDPEHKNEEAFFSALDYIDIQYLAPEIKAEVVWGMGLEDQVCHPKTQFAVYNQITSPKKLFIYPEYGHEYIPGFGDRMRKELFMEEE</sequence>
<dbReference type="EMBL" id="JBHUMO010000046">
    <property type="protein sequence ID" value="MFD2729382.1"/>
    <property type="molecule type" value="Genomic_DNA"/>
</dbReference>
<proteinExistence type="predicted"/>